<dbReference type="InterPro" id="IPR002110">
    <property type="entry name" value="Ankyrin_rpt"/>
</dbReference>
<protein>
    <submittedName>
        <fullName evidence="4">Ankyrin repeat domain-containing protein</fullName>
    </submittedName>
</protein>
<feature type="repeat" description="ANK" evidence="3">
    <location>
        <begin position="76"/>
        <end position="108"/>
    </location>
</feature>
<dbReference type="PROSITE" id="PS50088">
    <property type="entry name" value="ANK_REPEAT"/>
    <property type="match status" value="2"/>
</dbReference>
<accession>A0ABW1BEK6</accession>
<dbReference type="SMART" id="SM00248">
    <property type="entry name" value="ANK"/>
    <property type="match status" value="4"/>
</dbReference>
<evidence type="ECO:0000313" key="5">
    <source>
        <dbReference type="Proteomes" id="UP001596112"/>
    </source>
</evidence>
<dbReference type="SUPFAM" id="SSF48403">
    <property type="entry name" value="Ankyrin repeat"/>
    <property type="match status" value="1"/>
</dbReference>
<dbReference type="Pfam" id="PF12796">
    <property type="entry name" value="Ank_2"/>
    <property type="match status" value="2"/>
</dbReference>
<evidence type="ECO:0000256" key="2">
    <source>
        <dbReference type="ARBA" id="ARBA00023043"/>
    </source>
</evidence>
<name>A0ABW1BEK6_9ACTN</name>
<dbReference type="PANTHER" id="PTHR24171">
    <property type="entry name" value="ANKYRIN REPEAT DOMAIN-CONTAINING PROTEIN 39-RELATED"/>
    <property type="match status" value="1"/>
</dbReference>
<dbReference type="InterPro" id="IPR036770">
    <property type="entry name" value="Ankyrin_rpt-contain_sf"/>
</dbReference>
<sequence>MNRRRQKKQSERLVRAASVGDTAAVDALLRAGACPATADADGTTPLYAASVHGAADTVRRLLAAGAPPDAESGHGTEGTPLCAAACWGHTDTVRELLAHGADPNLHEDHGTGRPPLYWAERGPHPETAALLLAAGAHPLDATA</sequence>
<dbReference type="PRINTS" id="PR01415">
    <property type="entry name" value="ANKYRIN"/>
</dbReference>
<dbReference type="Proteomes" id="UP001596112">
    <property type="component" value="Unassembled WGS sequence"/>
</dbReference>
<gene>
    <name evidence="4" type="ORF">ACFQGO_29695</name>
</gene>
<dbReference type="EMBL" id="JBHSNZ010000026">
    <property type="protein sequence ID" value="MFC5811629.1"/>
    <property type="molecule type" value="Genomic_DNA"/>
</dbReference>
<dbReference type="PROSITE" id="PS50297">
    <property type="entry name" value="ANK_REP_REGION"/>
    <property type="match status" value="2"/>
</dbReference>
<evidence type="ECO:0000313" key="4">
    <source>
        <dbReference type="EMBL" id="MFC5811629.1"/>
    </source>
</evidence>
<dbReference type="Gene3D" id="1.25.40.20">
    <property type="entry name" value="Ankyrin repeat-containing domain"/>
    <property type="match status" value="1"/>
</dbReference>
<keyword evidence="1" id="KW-0677">Repeat</keyword>
<evidence type="ECO:0000256" key="3">
    <source>
        <dbReference type="PROSITE-ProRule" id="PRU00023"/>
    </source>
</evidence>
<proteinExistence type="predicted"/>
<dbReference type="RefSeq" id="WP_272172819.1">
    <property type="nucleotide sequence ID" value="NZ_JAQOSL010000067.1"/>
</dbReference>
<feature type="repeat" description="ANK" evidence="3">
    <location>
        <begin position="41"/>
        <end position="73"/>
    </location>
</feature>
<organism evidence="4 5">
    <name type="scientific">Streptomyces heilongjiangensis</name>
    <dbReference type="NCBI Taxonomy" id="945052"/>
    <lineage>
        <taxon>Bacteria</taxon>
        <taxon>Bacillati</taxon>
        <taxon>Actinomycetota</taxon>
        <taxon>Actinomycetes</taxon>
        <taxon>Kitasatosporales</taxon>
        <taxon>Streptomycetaceae</taxon>
        <taxon>Streptomyces</taxon>
    </lineage>
</organism>
<keyword evidence="5" id="KW-1185">Reference proteome</keyword>
<keyword evidence="2 3" id="KW-0040">ANK repeat</keyword>
<reference evidence="5" key="1">
    <citation type="journal article" date="2019" name="Int. J. Syst. Evol. Microbiol.">
        <title>The Global Catalogue of Microorganisms (GCM) 10K type strain sequencing project: providing services to taxonomists for standard genome sequencing and annotation.</title>
        <authorList>
            <consortium name="The Broad Institute Genomics Platform"/>
            <consortium name="The Broad Institute Genome Sequencing Center for Infectious Disease"/>
            <person name="Wu L."/>
            <person name="Ma J."/>
        </authorList>
    </citation>
    <scope>NUCLEOTIDE SEQUENCE [LARGE SCALE GENOMIC DNA]</scope>
    <source>
        <strain evidence="5">JCM 9918</strain>
    </source>
</reference>
<comment type="caution">
    <text evidence="4">The sequence shown here is derived from an EMBL/GenBank/DDBJ whole genome shotgun (WGS) entry which is preliminary data.</text>
</comment>
<evidence type="ECO:0000256" key="1">
    <source>
        <dbReference type="ARBA" id="ARBA00022737"/>
    </source>
</evidence>